<evidence type="ECO:0000313" key="4">
    <source>
        <dbReference type="EMBL" id="OLN26614.1"/>
    </source>
</evidence>
<feature type="domain" description="Acetophenone carboxylase-like C-terminal" evidence="3">
    <location>
        <begin position="497"/>
        <end position="668"/>
    </location>
</feature>
<comment type="caution">
    <text evidence="4">The sequence shown here is derived from an EMBL/GenBank/DDBJ whole genome shotgun (WGS) entry which is preliminary data.</text>
</comment>
<dbReference type="InterPro" id="IPR008040">
    <property type="entry name" value="Hydant_A_N"/>
</dbReference>
<dbReference type="GO" id="GO:0006749">
    <property type="term" value="P:glutathione metabolic process"/>
    <property type="evidence" value="ECO:0007669"/>
    <property type="project" value="TreeGrafter"/>
</dbReference>
<feature type="domain" description="Hydantoinase A/oxoprolinase" evidence="1">
    <location>
        <begin position="200"/>
        <end position="485"/>
    </location>
</feature>
<protein>
    <submittedName>
        <fullName evidence="4">N-methylhydantoinase A</fullName>
    </submittedName>
</protein>
<dbReference type="PANTHER" id="PTHR11365:SF23">
    <property type="entry name" value="HYPOTHETICAL 5-OXOPROLINASE (EUROFUNG)-RELATED"/>
    <property type="match status" value="1"/>
</dbReference>
<dbReference type="EMBL" id="MLBF01000073">
    <property type="protein sequence ID" value="OLN26614.1"/>
    <property type="molecule type" value="Genomic_DNA"/>
</dbReference>
<evidence type="ECO:0000313" key="5">
    <source>
        <dbReference type="Proteomes" id="UP000186102"/>
    </source>
</evidence>
<dbReference type="RefSeq" id="WP_075367165.1">
    <property type="nucleotide sequence ID" value="NZ_MLBF01000073.1"/>
</dbReference>
<name>A0A1Q8QGZ9_9FIRM</name>
<feature type="domain" description="Hydantoinase/oxoprolinase N-terminal" evidence="2">
    <location>
        <begin position="5"/>
        <end position="179"/>
    </location>
</feature>
<dbReference type="GO" id="GO:0017168">
    <property type="term" value="F:5-oxoprolinase (ATP-hydrolyzing) activity"/>
    <property type="evidence" value="ECO:0007669"/>
    <property type="project" value="TreeGrafter"/>
</dbReference>
<dbReference type="OrthoDB" id="9768323at2"/>
<dbReference type="InterPro" id="IPR045079">
    <property type="entry name" value="Oxoprolinase-like"/>
</dbReference>
<dbReference type="Pfam" id="PF19278">
    <property type="entry name" value="Hydant_A_C"/>
    <property type="match status" value="1"/>
</dbReference>
<sequence length="679" mass="74356">MSQYRVSADIGGTFTDFVFYDSSTGKYKAGKTLTTPKNLSDAIIKGITEELGDCSKIDFFVHGTTSGLNAFLQRRGAKVAIITTKGFKDVYEIGRGNRTEMYSMYFRKPKPLVERKDVFEVNERVLFDGTVEVSLDKDNVVRVAEEIKKRGFDSIAVCLINAYSNPEHEVEIRDILEKALPGKSISLSHKIAREWREYERTSTVVLNAYIAPNVAKYLEVLEDRMKSQGFKESVYIMQSGGGVITAEIAKESPIQSLLSGPVGGAIGNKSLSETLGYMNLIGVDMGGTSYDVSMVVDGKPDVSTETDLEGFPILTPMVNIYTIGAGGGSIAWIEGGGLRVGPISAGSDPGPACYGNGGQEPTITDANVVLGRVDPEGFLGGNMVLDKEAAMKAVKKIADALNLSVEEAAEGICNIADAKMADAIRQITVRKGIDPRQFVLVAFGGAGPMHACLTAEELDINTILVPEMPGTFSAWGMHQSDIRQDAVRTHKNNVEDLSAEAMNDIFAEMTEEVSAILYQQNIGADKTEYRRSVDLRYMGQDHTLNVLFDEAILSQDSLKKMRTDFDQLHESVYGHHSSGDSVEVVNVRLTGLGKLERVPKEKTEIMEYTAPKPKKISRVIFYKQAWDTGIYDRTTLKPGQKFFGPAIIEELTTTTVVPPKYEITVDGFFNLLIKKIGGI</sequence>
<proteinExistence type="predicted"/>
<dbReference type="Pfam" id="PF05378">
    <property type="entry name" value="Hydant_A_N"/>
    <property type="match status" value="1"/>
</dbReference>
<organism evidence="4 5">
    <name type="scientific">Desulfosporosinus metallidurans</name>
    <dbReference type="NCBI Taxonomy" id="1888891"/>
    <lineage>
        <taxon>Bacteria</taxon>
        <taxon>Bacillati</taxon>
        <taxon>Bacillota</taxon>
        <taxon>Clostridia</taxon>
        <taxon>Eubacteriales</taxon>
        <taxon>Desulfitobacteriaceae</taxon>
        <taxon>Desulfosporosinus</taxon>
    </lineage>
</organism>
<evidence type="ECO:0000259" key="1">
    <source>
        <dbReference type="Pfam" id="PF01968"/>
    </source>
</evidence>
<keyword evidence="5" id="KW-1185">Reference proteome</keyword>
<evidence type="ECO:0000259" key="2">
    <source>
        <dbReference type="Pfam" id="PF05378"/>
    </source>
</evidence>
<reference evidence="4 5" key="1">
    <citation type="submission" date="2016-09" db="EMBL/GenBank/DDBJ databases">
        <title>Complete genome of Desulfosporosinus sp. OL.</title>
        <authorList>
            <person name="Mardanov A."/>
            <person name="Beletsky A."/>
            <person name="Panova A."/>
            <person name="Karnachuk O."/>
            <person name="Ravin N."/>
        </authorList>
    </citation>
    <scope>NUCLEOTIDE SEQUENCE [LARGE SCALE GENOMIC DNA]</scope>
    <source>
        <strain evidence="4 5">OL</strain>
    </source>
</reference>
<dbReference type="AlphaFoldDB" id="A0A1Q8QGZ9"/>
<dbReference type="STRING" id="1888891.DSOL_4896"/>
<dbReference type="InterPro" id="IPR049517">
    <property type="entry name" value="ACX-like_C"/>
</dbReference>
<dbReference type="Proteomes" id="UP000186102">
    <property type="component" value="Unassembled WGS sequence"/>
</dbReference>
<dbReference type="GO" id="GO:0005829">
    <property type="term" value="C:cytosol"/>
    <property type="evidence" value="ECO:0007669"/>
    <property type="project" value="TreeGrafter"/>
</dbReference>
<evidence type="ECO:0000259" key="3">
    <source>
        <dbReference type="Pfam" id="PF19278"/>
    </source>
</evidence>
<dbReference type="PANTHER" id="PTHR11365">
    <property type="entry name" value="5-OXOPROLINASE RELATED"/>
    <property type="match status" value="1"/>
</dbReference>
<accession>A0A1Q8QGZ9</accession>
<dbReference type="InterPro" id="IPR002821">
    <property type="entry name" value="Hydantoinase_A"/>
</dbReference>
<dbReference type="Pfam" id="PF01968">
    <property type="entry name" value="Hydantoinase_A"/>
    <property type="match status" value="1"/>
</dbReference>
<gene>
    <name evidence="4" type="ORF">DSOL_4896</name>
</gene>